<dbReference type="PROSITE" id="PS50112">
    <property type="entry name" value="PAS"/>
    <property type="match status" value="3"/>
</dbReference>
<feature type="compositionally biased region" description="Polar residues" evidence="16">
    <location>
        <begin position="1050"/>
        <end position="1060"/>
    </location>
</feature>
<feature type="compositionally biased region" description="Polar residues" evidence="16">
    <location>
        <begin position="1"/>
        <end position="19"/>
    </location>
</feature>
<dbReference type="AlphaFoldDB" id="A0A3M9Y0L9"/>
<evidence type="ECO:0000313" key="19">
    <source>
        <dbReference type="EMBL" id="RNJ53804.1"/>
    </source>
</evidence>
<evidence type="ECO:0000256" key="16">
    <source>
        <dbReference type="SAM" id="MobiDB-lite"/>
    </source>
</evidence>
<evidence type="ECO:0000256" key="2">
    <source>
        <dbReference type="ARBA" id="ARBA00022606"/>
    </source>
</evidence>
<evidence type="ECO:0000256" key="8">
    <source>
        <dbReference type="ARBA" id="ARBA00022833"/>
    </source>
</evidence>
<keyword evidence="5" id="KW-0479">Metal-binding</keyword>
<feature type="compositionally biased region" description="Basic and acidic residues" evidence="16">
    <location>
        <begin position="1111"/>
        <end position="1121"/>
    </location>
</feature>
<evidence type="ECO:0000256" key="3">
    <source>
        <dbReference type="ARBA" id="ARBA00022630"/>
    </source>
</evidence>
<keyword evidence="13" id="KW-0804">Transcription</keyword>
<keyword evidence="10" id="KW-0805">Transcription regulation</keyword>
<evidence type="ECO:0000259" key="17">
    <source>
        <dbReference type="PROSITE" id="PS50112"/>
    </source>
</evidence>
<dbReference type="SMART" id="SM00401">
    <property type="entry name" value="ZnF_GATA"/>
    <property type="match status" value="1"/>
</dbReference>
<feature type="compositionally biased region" description="Low complexity" evidence="16">
    <location>
        <begin position="20"/>
        <end position="51"/>
    </location>
</feature>
<dbReference type="Pfam" id="PF08447">
    <property type="entry name" value="PAS_3"/>
    <property type="match status" value="1"/>
</dbReference>
<name>A0A3M9Y0L9_9PEZI</name>
<keyword evidence="6" id="KW-0677">Repeat</keyword>
<dbReference type="InterPro" id="IPR000014">
    <property type="entry name" value="PAS"/>
</dbReference>
<evidence type="ECO:0000256" key="12">
    <source>
        <dbReference type="ARBA" id="ARBA00023159"/>
    </source>
</evidence>
<comment type="caution">
    <text evidence="19">The sequence shown here is derived from an EMBL/GenBank/DDBJ whole genome shotgun (WGS) entry which is preliminary data.</text>
</comment>
<evidence type="ECO:0000256" key="10">
    <source>
        <dbReference type="ARBA" id="ARBA00023015"/>
    </source>
</evidence>
<dbReference type="Pfam" id="PF13426">
    <property type="entry name" value="PAS_9"/>
    <property type="match status" value="2"/>
</dbReference>
<keyword evidence="20" id="KW-1185">Reference proteome</keyword>
<dbReference type="PANTHER" id="PTHR47429">
    <property type="entry name" value="PROTEIN TWIN LOV 1"/>
    <property type="match status" value="1"/>
</dbReference>
<accession>A0A3M9Y0L9</accession>
<dbReference type="GeneID" id="39605016"/>
<evidence type="ECO:0000256" key="6">
    <source>
        <dbReference type="ARBA" id="ARBA00022737"/>
    </source>
</evidence>
<dbReference type="SMART" id="SM00086">
    <property type="entry name" value="PAC"/>
    <property type="match status" value="2"/>
</dbReference>
<keyword evidence="1" id="KW-0600">Photoreceptor protein</keyword>
<gene>
    <name evidence="19" type="primary">WC1</name>
    <name evidence="19" type="ORF">D7B24_001327</name>
</gene>
<dbReference type="EMBL" id="RBVV01000126">
    <property type="protein sequence ID" value="RNJ53804.1"/>
    <property type="molecule type" value="Genomic_DNA"/>
</dbReference>
<feature type="region of interest" description="Disordered" evidence="16">
    <location>
        <begin position="292"/>
        <end position="429"/>
    </location>
</feature>
<reference evidence="19 20" key="1">
    <citation type="submission" date="2018-10" db="EMBL/GenBank/DDBJ databases">
        <title>Genome sequence of Verticillium nonalfalfae VnAa140.</title>
        <authorList>
            <person name="Stajich J.E."/>
            <person name="Kasson M.T."/>
        </authorList>
    </citation>
    <scope>NUCLEOTIDE SEQUENCE [LARGE SCALE GENOMIC DNA]</scope>
    <source>
        <strain evidence="19 20">VnAa140</strain>
    </source>
</reference>
<dbReference type="InterPro" id="IPR035965">
    <property type="entry name" value="PAS-like_dom_sf"/>
</dbReference>
<dbReference type="FunFam" id="3.30.450.20:FF:000064">
    <property type="entry name" value="Vivid PAS protein VVD"/>
    <property type="match status" value="1"/>
</dbReference>
<keyword evidence="9" id="KW-0157">Chromophore</keyword>
<organism evidence="19 20">
    <name type="scientific">Verticillium nonalfalfae</name>
    <dbReference type="NCBI Taxonomy" id="1051616"/>
    <lineage>
        <taxon>Eukaryota</taxon>
        <taxon>Fungi</taxon>
        <taxon>Dikarya</taxon>
        <taxon>Ascomycota</taxon>
        <taxon>Pezizomycotina</taxon>
        <taxon>Sordariomycetes</taxon>
        <taxon>Hypocreomycetidae</taxon>
        <taxon>Glomerellales</taxon>
        <taxon>Plectosphaerellaceae</taxon>
        <taxon>Verticillium</taxon>
    </lineage>
</organism>
<feature type="domain" description="PAS" evidence="17">
    <location>
        <begin position="477"/>
        <end position="499"/>
    </location>
</feature>
<feature type="region of interest" description="Disordered" evidence="16">
    <location>
        <begin position="1"/>
        <end position="70"/>
    </location>
</feature>
<evidence type="ECO:0000256" key="14">
    <source>
        <dbReference type="ARBA" id="ARBA00023170"/>
    </source>
</evidence>
<dbReference type="Gene3D" id="3.30.50.10">
    <property type="entry name" value="Erythroid Transcription Factor GATA-1, subunit A"/>
    <property type="match status" value="1"/>
</dbReference>
<keyword evidence="2" id="KW-0716">Sensory transduction</keyword>
<feature type="compositionally biased region" description="Low complexity" evidence="16">
    <location>
        <begin position="350"/>
        <end position="377"/>
    </location>
</feature>
<evidence type="ECO:0000256" key="4">
    <source>
        <dbReference type="ARBA" id="ARBA00022643"/>
    </source>
</evidence>
<dbReference type="CDD" id="cd00130">
    <property type="entry name" value="PAS"/>
    <property type="match status" value="3"/>
</dbReference>
<feature type="region of interest" description="Disordered" evidence="16">
    <location>
        <begin position="251"/>
        <end position="279"/>
    </location>
</feature>
<dbReference type="GO" id="GO:0043565">
    <property type="term" value="F:sequence-specific DNA binding"/>
    <property type="evidence" value="ECO:0007669"/>
    <property type="project" value="InterPro"/>
</dbReference>
<dbReference type="GO" id="GO:0005634">
    <property type="term" value="C:nucleus"/>
    <property type="evidence" value="ECO:0007669"/>
    <property type="project" value="TreeGrafter"/>
</dbReference>
<dbReference type="PROSITE" id="PS00344">
    <property type="entry name" value="GATA_ZN_FINGER_1"/>
    <property type="match status" value="1"/>
</dbReference>
<feature type="compositionally biased region" description="Low complexity" evidence="16">
    <location>
        <begin position="302"/>
        <end position="331"/>
    </location>
</feature>
<feature type="domain" description="PAS" evidence="17">
    <location>
        <begin position="647"/>
        <end position="717"/>
    </location>
</feature>
<keyword evidence="12" id="KW-0010">Activator</keyword>
<dbReference type="CDD" id="cd00202">
    <property type="entry name" value="ZnF_GATA"/>
    <property type="match status" value="1"/>
</dbReference>
<evidence type="ECO:0000313" key="20">
    <source>
        <dbReference type="Proteomes" id="UP000267145"/>
    </source>
</evidence>
<keyword evidence="4" id="KW-0288">FMN</keyword>
<evidence type="ECO:0000256" key="1">
    <source>
        <dbReference type="ARBA" id="ARBA00022543"/>
    </source>
</evidence>
<feature type="domain" description="PAS" evidence="17">
    <location>
        <begin position="784"/>
        <end position="836"/>
    </location>
</feature>
<dbReference type="STRING" id="1051616.A0A3M9Y0L9"/>
<keyword evidence="14 19" id="KW-0675">Receptor</keyword>
<evidence type="ECO:0000259" key="18">
    <source>
        <dbReference type="PROSITE" id="PS50114"/>
    </source>
</evidence>
<proteinExistence type="predicted"/>
<feature type="domain" description="GATA-type" evidence="18">
    <location>
        <begin position="995"/>
        <end position="1024"/>
    </location>
</feature>
<evidence type="ECO:0000256" key="11">
    <source>
        <dbReference type="ARBA" id="ARBA00023125"/>
    </source>
</evidence>
<dbReference type="SUPFAM" id="SSF57716">
    <property type="entry name" value="Glucocorticoid receptor-like (DNA-binding domain)"/>
    <property type="match status" value="1"/>
</dbReference>
<dbReference type="InterPro" id="IPR013655">
    <property type="entry name" value="PAS_fold_3"/>
</dbReference>
<sequence length="1121" mass="122142">MESYYQAQLSPQEMQHRLTQQSAQHAQLQSQNQPPNPNQGLNQGLNQSQQQHALQRQISMPMASSQVHGRQHMNAMQDGAMVSGDSLDDIIRNNRSEIQRRLSIPNYSSQMAHQHRQQQQQLQQQQQNDVDRRVSMMEFGTNSGQYRNYPFSGPNINNAHLNNNYITMSNSMNNMSNMGSMSNVSMSDISSHIDSFSGQDMMQMSPSGPFPQYSPEVLGSMMPQSFANMNMSNMGAQTGGMDMYGSPVVEPQFSQTGLESGGADVQMAGSPEDQSLGTSTAPLINNLDLGMTGVDGMAATPAPENRPQAQAQARAQSQALAQQQAETQSQTHKSAQPKRPPFEQEQSHTPVSQSQSQKTSPPSAQSGASAQAPAAPSTLTRDLSTNSSSTPPHASSLSTTQTSQVQVAHSAATTPAAGPQTPRLDTKDKSVYSKSGFDMLKALWYVATRKNPEIHLGAVDMSCAFVVCDMSLNDCPIIYVSDNFQNLTGYSRHEIVGQNCRFLQAPDGAVEAGSKREFVDDAAVYNLKQKIHEGKEVQQSLINYRKGGKPFLNLLTMIPIPWDDPDEIRFFVGFQIDLVECPDAIASSQDAQGVQVNYMHSDIGQYIWTPPNAGQWEPENGQTLGVDDVSTLLQQFNPKGLVSDWHKQSWDKMLLENADDVVHVLSLKGLFLYLSPSCKRVLEYDAAELAGNTLSSICHPSDIVPVTRELKDTTPGSPVNIVFRIRRKHSGYTWFESHGSLFVEQGKGRKSIILVGRKRPVFALSRRNLDANGGIGDSELWTKLSTSGMFLFVSSNVRSLLDLQPNDLIGTSIQELMRKESRAEFGRTIEKARRGKIVTCKHEVQNRRGQVLQAQTVLYPGDACEGQKPTFLLAQTKLIKASSRAIAPAATPPGSVKSTGKKGQLQTSSTGGAEAQAGGIVSAPAGGALALGTQDVALAADDNIFDELRTTKCSSWQFELRQMEKVNRILAEELGGLLSNKKKRKRRKGVGNVVRDCANCHTRNTPEWRRGPSGQRDLCNSCGLRWAKQTGRVSPRNSSRGGNSGDAASKRSNSPHQSSPLHRELGADGVVHAEDTSAGSGALNPAKVHATMPPPSQPLLEGGSGAGITSIREEREIYNTN</sequence>
<feature type="region of interest" description="Disordered" evidence="16">
    <location>
        <begin position="1029"/>
        <end position="1062"/>
    </location>
</feature>
<dbReference type="NCBIfam" id="TIGR00229">
    <property type="entry name" value="sensory_box"/>
    <property type="match status" value="1"/>
</dbReference>
<protein>
    <submittedName>
        <fullName evidence="19">Blue light receptor</fullName>
    </submittedName>
</protein>
<dbReference type="GO" id="GO:0008270">
    <property type="term" value="F:zinc ion binding"/>
    <property type="evidence" value="ECO:0007669"/>
    <property type="project" value="UniProtKB-KW"/>
</dbReference>
<feature type="compositionally biased region" description="Low complexity" evidence="16">
    <location>
        <begin position="384"/>
        <end position="422"/>
    </location>
</feature>
<evidence type="ECO:0000256" key="5">
    <source>
        <dbReference type="ARBA" id="ARBA00022723"/>
    </source>
</evidence>
<evidence type="ECO:0000256" key="7">
    <source>
        <dbReference type="ARBA" id="ARBA00022771"/>
    </source>
</evidence>
<dbReference type="SUPFAM" id="SSF55785">
    <property type="entry name" value="PYP-like sensor domain (PAS domain)"/>
    <property type="match status" value="3"/>
</dbReference>
<feature type="compositionally biased region" description="Low complexity" evidence="16">
    <location>
        <begin position="1031"/>
        <end position="1041"/>
    </location>
</feature>
<keyword evidence="8" id="KW-0862">Zinc</keyword>
<dbReference type="Pfam" id="PF00320">
    <property type="entry name" value="GATA"/>
    <property type="match status" value="1"/>
</dbReference>
<dbReference type="InterPro" id="IPR013088">
    <property type="entry name" value="Znf_NHR/GATA"/>
</dbReference>
<evidence type="ECO:0000256" key="13">
    <source>
        <dbReference type="ARBA" id="ARBA00023163"/>
    </source>
</evidence>
<evidence type="ECO:0000256" key="15">
    <source>
        <dbReference type="PROSITE-ProRule" id="PRU00094"/>
    </source>
</evidence>
<dbReference type="FunFam" id="3.30.450.20:FF:000063">
    <property type="entry name" value="White collar 1 protein"/>
    <property type="match status" value="1"/>
</dbReference>
<evidence type="ECO:0000256" key="9">
    <source>
        <dbReference type="ARBA" id="ARBA00022991"/>
    </source>
</evidence>
<feature type="region of interest" description="Disordered" evidence="16">
    <location>
        <begin position="886"/>
        <end position="913"/>
    </location>
</feature>
<feature type="compositionally biased region" description="Polar residues" evidence="16">
    <location>
        <begin position="52"/>
        <end position="68"/>
    </location>
</feature>
<dbReference type="Proteomes" id="UP000267145">
    <property type="component" value="Unassembled WGS sequence"/>
</dbReference>
<dbReference type="PROSITE" id="PS50114">
    <property type="entry name" value="GATA_ZN_FINGER_2"/>
    <property type="match status" value="1"/>
</dbReference>
<feature type="region of interest" description="Disordered" evidence="16">
    <location>
        <begin position="1074"/>
        <end position="1121"/>
    </location>
</feature>
<dbReference type="PANTHER" id="PTHR47429:SF7">
    <property type="entry name" value="GATA-FACTOR"/>
    <property type="match status" value="1"/>
</dbReference>
<dbReference type="InterPro" id="IPR001610">
    <property type="entry name" value="PAC"/>
</dbReference>
<dbReference type="RefSeq" id="XP_028491962.1">
    <property type="nucleotide sequence ID" value="XM_028635564.1"/>
</dbReference>
<keyword evidence="3" id="KW-0285">Flavoprotein</keyword>
<dbReference type="GO" id="GO:0006355">
    <property type="term" value="P:regulation of DNA-templated transcription"/>
    <property type="evidence" value="ECO:0007669"/>
    <property type="project" value="InterPro"/>
</dbReference>
<dbReference type="Gene3D" id="3.30.450.20">
    <property type="entry name" value="PAS domain"/>
    <property type="match status" value="3"/>
</dbReference>
<dbReference type="InterPro" id="IPR000679">
    <property type="entry name" value="Znf_GATA"/>
</dbReference>
<keyword evidence="11" id="KW-0238">DNA-binding</keyword>
<dbReference type="GO" id="GO:0009881">
    <property type="term" value="F:photoreceptor activity"/>
    <property type="evidence" value="ECO:0007669"/>
    <property type="project" value="UniProtKB-KW"/>
</dbReference>
<dbReference type="SMART" id="SM00091">
    <property type="entry name" value="PAS"/>
    <property type="match status" value="3"/>
</dbReference>
<keyword evidence="7 15" id="KW-0863">Zinc-finger</keyword>